<gene>
    <name evidence="3" type="ORF">M5D96_009323</name>
</gene>
<evidence type="ECO:0000256" key="1">
    <source>
        <dbReference type="SAM" id="Phobius"/>
    </source>
</evidence>
<comment type="caution">
    <text evidence="3">The sequence shown here is derived from an EMBL/GenBank/DDBJ whole genome shotgun (WGS) entry which is preliminary data.</text>
</comment>
<keyword evidence="2" id="KW-0732">Signal</keyword>
<feature type="chain" id="PRO_5040222092" evidence="2">
    <location>
        <begin position="20"/>
        <end position="178"/>
    </location>
</feature>
<keyword evidence="1" id="KW-0472">Membrane</keyword>
<dbReference type="InterPro" id="IPR003475">
    <property type="entry name" value="Insect_Unk"/>
</dbReference>
<name>A0A9Q0BMM5_9MUSC</name>
<keyword evidence="1" id="KW-1133">Transmembrane helix</keyword>
<feature type="transmembrane region" description="Helical" evidence="1">
    <location>
        <begin position="89"/>
        <end position="108"/>
    </location>
</feature>
<dbReference type="AlphaFoldDB" id="A0A9Q0BMM5"/>
<accession>A0A9Q0BMM5</accession>
<organism evidence="3 4">
    <name type="scientific">Drosophila gunungcola</name>
    <name type="common">fruit fly</name>
    <dbReference type="NCBI Taxonomy" id="103775"/>
    <lineage>
        <taxon>Eukaryota</taxon>
        <taxon>Metazoa</taxon>
        <taxon>Ecdysozoa</taxon>
        <taxon>Arthropoda</taxon>
        <taxon>Hexapoda</taxon>
        <taxon>Insecta</taxon>
        <taxon>Pterygota</taxon>
        <taxon>Neoptera</taxon>
        <taxon>Endopterygota</taxon>
        <taxon>Diptera</taxon>
        <taxon>Brachycera</taxon>
        <taxon>Muscomorpha</taxon>
        <taxon>Ephydroidea</taxon>
        <taxon>Drosophilidae</taxon>
        <taxon>Drosophila</taxon>
        <taxon>Sophophora</taxon>
    </lineage>
</organism>
<evidence type="ECO:0000313" key="4">
    <source>
        <dbReference type="Proteomes" id="UP001059596"/>
    </source>
</evidence>
<keyword evidence="1" id="KW-0812">Transmembrane</keyword>
<feature type="signal peptide" evidence="2">
    <location>
        <begin position="1"/>
        <end position="19"/>
    </location>
</feature>
<protein>
    <submittedName>
        <fullName evidence="3">Uncharacterized protein</fullName>
    </submittedName>
</protein>
<dbReference type="EMBL" id="JAMKOV010000010">
    <property type="protein sequence ID" value="KAI8037822.1"/>
    <property type="molecule type" value="Genomic_DNA"/>
</dbReference>
<evidence type="ECO:0000313" key="3">
    <source>
        <dbReference type="EMBL" id="KAI8037822.1"/>
    </source>
</evidence>
<keyword evidence="4" id="KW-1185">Reference proteome</keyword>
<reference evidence="3" key="1">
    <citation type="journal article" date="2023" name="Genome Biol. Evol.">
        <title>Long-read-based Genome Assembly of Drosophila gunungcola Reveals Fewer Chemosensory Genes in Flower-breeding Species.</title>
        <authorList>
            <person name="Negi A."/>
            <person name="Liao B.Y."/>
            <person name="Yeh S.D."/>
        </authorList>
    </citation>
    <scope>NUCLEOTIDE SEQUENCE</scope>
    <source>
        <strain evidence="3">Sukarami</strain>
    </source>
</reference>
<dbReference type="Pfam" id="PF02448">
    <property type="entry name" value="L71"/>
    <property type="match status" value="1"/>
</dbReference>
<evidence type="ECO:0000256" key="2">
    <source>
        <dbReference type="SAM" id="SignalP"/>
    </source>
</evidence>
<proteinExistence type="predicted"/>
<sequence>MSKITLVIAFICLCVAVQAQSDREICRRIRERCDSRADRNGRTNDVSDIFNENCRRLDRRWRNISRCELAWATCQSRTSRSNKKSCVCLLVGMALGVCLAGIIFYSSLPNEDYSNKPNNLLKIIGLEKPQNVSQSATTKSINLAKALEVISVASTTLNIKSTQETTEELNNSDDSLNE</sequence>
<dbReference type="Proteomes" id="UP001059596">
    <property type="component" value="Unassembled WGS sequence"/>
</dbReference>